<reference evidence="2" key="2">
    <citation type="submission" date="2023-01" db="EMBL/GenBank/DDBJ databases">
        <title>Draft genome sequence of Algimonas porphyrae strain NBRC 108216.</title>
        <authorList>
            <person name="Sun Q."/>
            <person name="Mori K."/>
        </authorList>
    </citation>
    <scope>NUCLEOTIDE SEQUENCE</scope>
    <source>
        <strain evidence="2">NBRC 108216</strain>
    </source>
</reference>
<dbReference type="EMBL" id="BSNJ01000002">
    <property type="protein sequence ID" value="GLQ20081.1"/>
    <property type="molecule type" value="Genomic_DNA"/>
</dbReference>
<keyword evidence="1" id="KW-1133">Transmembrane helix</keyword>
<reference evidence="2" key="1">
    <citation type="journal article" date="2014" name="Int. J. Syst. Evol. Microbiol.">
        <title>Complete genome of a new Firmicutes species belonging to the dominant human colonic microbiota ('Ruminococcus bicirculans') reveals two chromosomes and a selective capacity to utilize plant glucans.</title>
        <authorList>
            <consortium name="NISC Comparative Sequencing Program"/>
            <person name="Wegmann U."/>
            <person name="Louis P."/>
            <person name="Goesmann A."/>
            <person name="Henrissat B."/>
            <person name="Duncan S.H."/>
            <person name="Flint H.J."/>
        </authorList>
    </citation>
    <scope>NUCLEOTIDE SEQUENCE</scope>
    <source>
        <strain evidence="2">NBRC 108216</strain>
    </source>
</reference>
<feature type="transmembrane region" description="Helical" evidence="1">
    <location>
        <begin position="59"/>
        <end position="81"/>
    </location>
</feature>
<keyword evidence="1" id="KW-0472">Membrane</keyword>
<protein>
    <submittedName>
        <fullName evidence="2">Uncharacterized protein</fullName>
    </submittedName>
</protein>
<evidence type="ECO:0000256" key="1">
    <source>
        <dbReference type="SAM" id="Phobius"/>
    </source>
</evidence>
<dbReference type="RefSeq" id="WP_284370323.1">
    <property type="nucleotide sequence ID" value="NZ_BSNJ01000002.1"/>
</dbReference>
<name>A0ABQ5UXR6_9PROT</name>
<keyword evidence="1" id="KW-0812">Transmembrane</keyword>
<keyword evidence="3" id="KW-1185">Reference proteome</keyword>
<sequence length="86" mass="9904">MKFLPYLMLIVSFVIGYFGLTFLYVFVVAILSTLIMFAPRRRELREQPQAPDQNMLLDGAFLITQQTILHFILFALGIFMARMLAG</sequence>
<evidence type="ECO:0000313" key="2">
    <source>
        <dbReference type="EMBL" id="GLQ20081.1"/>
    </source>
</evidence>
<organism evidence="2 3">
    <name type="scientific">Algimonas porphyrae</name>
    <dbReference type="NCBI Taxonomy" id="1128113"/>
    <lineage>
        <taxon>Bacteria</taxon>
        <taxon>Pseudomonadati</taxon>
        <taxon>Pseudomonadota</taxon>
        <taxon>Alphaproteobacteria</taxon>
        <taxon>Maricaulales</taxon>
        <taxon>Robiginitomaculaceae</taxon>
        <taxon>Algimonas</taxon>
    </lineage>
</organism>
<dbReference type="Proteomes" id="UP001161390">
    <property type="component" value="Unassembled WGS sequence"/>
</dbReference>
<proteinExistence type="predicted"/>
<comment type="caution">
    <text evidence="2">The sequence shown here is derived from an EMBL/GenBank/DDBJ whole genome shotgun (WGS) entry which is preliminary data.</text>
</comment>
<accession>A0ABQ5UXR6</accession>
<feature type="transmembrane region" description="Helical" evidence="1">
    <location>
        <begin position="6"/>
        <end position="38"/>
    </location>
</feature>
<gene>
    <name evidence="2" type="ORF">GCM10007854_10360</name>
</gene>
<evidence type="ECO:0000313" key="3">
    <source>
        <dbReference type="Proteomes" id="UP001161390"/>
    </source>
</evidence>